<dbReference type="GO" id="GO:0042834">
    <property type="term" value="F:peptidoglycan binding"/>
    <property type="evidence" value="ECO:0007669"/>
    <property type="project" value="InterPro"/>
</dbReference>
<evidence type="ECO:0000256" key="2">
    <source>
        <dbReference type="SAM" id="Phobius"/>
    </source>
</evidence>
<dbReference type="SUPFAM" id="SSF110997">
    <property type="entry name" value="Sporulation related repeat"/>
    <property type="match status" value="1"/>
</dbReference>
<keyword evidence="2" id="KW-0472">Membrane</keyword>
<feature type="compositionally biased region" description="Basic and acidic residues" evidence="1">
    <location>
        <begin position="84"/>
        <end position="95"/>
    </location>
</feature>
<dbReference type="EMBL" id="MLJW01000110">
    <property type="protein sequence ID" value="OIQ99101.1"/>
    <property type="molecule type" value="Genomic_DNA"/>
</dbReference>
<dbReference type="Pfam" id="PF05036">
    <property type="entry name" value="SPOR"/>
    <property type="match status" value="1"/>
</dbReference>
<organism evidence="4">
    <name type="scientific">mine drainage metagenome</name>
    <dbReference type="NCBI Taxonomy" id="410659"/>
    <lineage>
        <taxon>unclassified sequences</taxon>
        <taxon>metagenomes</taxon>
        <taxon>ecological metagenomes</taxon>
    </lineage>
</organism>
<dbReference type="InterPro" id="IPR036680">
    <property type="entry name" value="SPOR-like_sf"/>
</dbReference>
<dbReference type="AlphaFoldDB" id="A0A1J5SFW5"/>
<feature type="compositionally biased region" description="Basic and acidic residues" evidence="1">
    <location>
        <begin position="54"/>
        <end position="72"/>
    </location>
</feature>
<keyword evidence="4" id="KW-0131">Cell cycle</keyword>
<protein>
    <submittedName>
        <fullName evidence="4">Cell division protein FtsN</fullName>
    </submittedName>
</protein>
<evidence type="ECO:0000313" key="4">
    <source>
        <dbReference type="EMBL" id="OIQ99101.1"/>
    </source>
</evidence>
<dbReference type="Gene3D" id="3.30.70.1070">
    <property type="entry name" value="Sporulation related repeat"/>
    <property type="match status" value="1"/>
</dbReference>
<accession>A0A1J5SFW5</accession>
<keyword evidence="4" id="KW-0132">Cell division</keyword>
<dbReference type="PANTHER" id="PTHR38687">
    <property type="entry name" value="CELL DIVISION PROTEIN DEDD-RELATED"/>
    <property type="match status" value="1"/>
</dbReference>
<feature type="region of interest" description="Disordered" evidence="1">
    <location>
        <begin position="51"/>
        <end position="95"/>
    </location>
</feature>
<dbReference type="InterPro" id="IPR052521">
    <property type="entry name" value="Cell_div_SPOR-domain"/>
</dbReference>
<evidence type="ECO:0000259" key="3">
    <source>
        <dbReference type="PROSITE" id="PS51724"/>
    </source>
</evidence>
<evidence type="ECO:0000256" key="1">
    <source>
        <dbReference type="SAM" id="MobiDB-lite"/>
    </source>
</evidence>
<reference evidence="4" key="1">
    <citation type="submission" date="2016-10" db="EMBL/GenBank/DDBJ databases">
        <title>Sequence of Gallionella enrichment culture.</title>
        <authorList>
            <person name="Poehlein A."/>
            <person name="Muehling M."/>
            <person name="Daniel R."/>
        </authorList>
    </citation>
    <scope>NUCLEOTIDE SEQUENCE</scope>
</reference>
<proteinExistence type="predicted"/>
<name>A0A1J5SFW5_9ZZZZ</name>
<sequence length="212" mass="23244">MSRDYKPSPDRPKNAKKGSPFLTGLLIGFLLGVAASLSVVMFIKGGASPFVNHETTEKPVSERMIDKSKAAPEDTSALPTAENPKSDDSKSTATDDKTRFDFYNILPGSESKVTAEEEKKLKQTEPLTVVKKNYFLQIGAFQTAEEADNMKAKLALLGFEALVQTATIPDKGVWHRVRVGPLKDLDQINKTKSDLINNGFKADLIKVDSDNQ</sequence>
<keyword evidence="2" id="KW-1133">Transmembrane helix</keyword>
<comment type="caution">
    <text evidence="4">The sequence shown here is derived from an EMBL/GenBank/DDBJ whole genome shotgun (WGS) entry which is preliminary data.</text>
</comment>
<dbReference type="InterPro" id="IPR007730">
    <property type="entry name" value="SPOR-like_dom"/>
</dbReference>
<keyword evidence="2" id="KW-0812">Transmembrane</keyword>
<feature type="domain" description="SPOR" evidence="3">
    <location>
        <begin position="128"/>
        <end position="208"/>
    </location>
</feature>
<dbReference type="GO" id="GO:0051301">
    <property type="term" value="P:cell division"/>
    <property type="evidence" value="ECO:0007669"/>
    <property type="project" value="UniProtKB-KW"/>
</dbReference>
<gene>
    <name evidence="4" type="ORF">GALL_188370</name>
</gene>
<dbReference type="PROSITE" id="PS51724">
    <property type="entry name" value="SPOR"/>
    <property type="match status" value="1"/>
</dbReference>
<feature type="transmembrane region" description="Helical" evidence="2">
    <location>
        <begin position="21"/>
        <end position="43"/>
    </location>
</feature>